<name>A0A1H7DV60_9ACTN</name>
<accession>A0A1H7DV60</accession>
<feature type="region of interest" description="Disordered" evidence="1">
    <location>
        <begin position="1"/>
        <end position="122"/>
    </location>
</feature>
<dbReference type="AlphaFoldDB" id="A0A1H7DV60"/>
<keyword evidence="3" id="KW-1185">Reference proteome</keyword>
<reference evidence="3" key="1">
    <citation type="submission" date="2016-10" db="EMBL/GenBank/DDBJ databases">
        <authorList>
            <person name="Varghese N."/>
            <person name="Submissions S."/>
        </authorList>
    </citation>
    <scope>NUCLEOTIDE SEQUENCE [LARGE SCALE GENOMIC DNA]</scope>
    <source>
        <strain evidence="3">CGMCC 4.7038</strain>
    </source>
</reference>
<dbReference type="Proteomes" id="UP000198707">
    <property type="component" value="Unassembled WGS sequence"/>
</dbReference>
<organism evidence="2 3">
    <name type="scientific">Micromonospora phaseoli</name>
    <dbReference type="NCBI Taxonomy" id="1144548"/>
    <lineage>
        <taxon>Bacteria</taxon>
        <taxon>Bacillati</taxon>
        <taxon>Actinomycetota</taxon>
        <taxon>Actinomycetes</taxon>
        <taxon>Micromonosporales</taxon>
        <taxon>Micromonosporaceae</taxon>
        <taxon>Micromonospora</taxon>
    </lineage>
</organism>
<sequence length="122" mass="13286">MAKHRAPGDDLRRREEGPAVAAYRPVGERRGPTPRKDWPENRFVPRRDLSDGRPAPRQDRSPKAPGSSARSRVVVGVARVPVTSLLTPPGQELRGPHPSSADLPAVLPAPAGRHRQVGGYDR</sequence>
<dbReference type="EMBL" id="FNYV01000018">
    <property type="protein sequence ID" value="SEK05428.1"/>
    <property type="molecule type" value="Genomic_DNA"/>
</dbReference>
<protein>
    <submittedName>
        <fullName evidence="2">Uncharacterized protein</fullName>
    </submittedName>
</protein>
<feature type="compositionally biased region" description="Basic and acidic residues" evidence="1">
    <location>
        <begin position="1"/>
        <end position="17"/>
    </location>
</feature>
<feature type="compositionally biased region" description="Low complexity" evidence="1">
    <location>
        <begin position="64"/>
        <end position="82"/>
    </location>
</feature>
<feature type="compositionally biased region" description="Basic and acidic residues" evidence="1">
    <location>
        <begin position="26"/>
        <end position="62"/>
    </location>
</feature>
<gene>
    <name evidence="2" type="ORF">SAMN05443287_11831</name>
</gene>
<evidence type="ECO:0000313" key="3">
    <source>
        <dbReference type="Proteomes" id="UP000198707"/>
    </source>
</evidence>
<evidence type="ECO:0000256" key="1">
    <source>
        <dbReference type="SAM" id="MobiDB-lite"/>
    </source>
</evidence>
<evidence type="ECO:0000313" key="2">
    <source>
        <dbReference type="EMBL" id="SEK05428.1"/>
    </source>
</evidence>
<dbReference type="STRING" id="1144548.SAMN05443287_11831"/>
<proteinExistence type="predicted"/>